<evidence type="ECO:0000313" key="3">
    <source>
        <dbReference type="EMBL" id="AHI20228.1"/>
    </source>
</evidence>
<feature type="compositionally biased region" description="Polar residues" evidence="1">
    <location>
        <begin position="52"/>
        <end position="64"/>
    </location>
</feature>
<keyword evidence="4" id="KW-1185">Reference proteome</keyword>
<gene>
    <name evidence="3" type="ORF">CCASEI_08315</name>
</gene>
<dbReference type="RefSeq" id="WP_025387676.1">
    <property type="nucleotide sequence ID" value="NZ_CP004350.1"/>
</dbReference>
<protein>
    <recommendedName>
        <fullName evidence="5">Lipoprotein</fullName>
    </recommendedName>
</protein>
<name>A0ABM5PQG6_9CORY</name>
<dbReference type="GeneID" id="82877800"/>
<feature type="transmembrane region" description="Helical" evidence="2">
    <location>
        <begin position="30"/>
        <end position="48"/>
    </location>
</feature>
<keyword evidence="2" id="KW-1133">Transmembrane helix</keyword>
<dbReference type="Proteomes" id="UP000019226">
    <property type="component" value="Chromosome"/>
</dbReference>
<accession>A0ABM5PQG6</accession>
<evidence type="ECO:0008006" key="5">
    <source>
        <dbReference type="Google" id="ProtNLM"/>
    </source>
</evidence>
<feature type="region of interest" description="Disordered" evidence="1">
    <location>
        <begin position="52"/>
        <end position="85"/>
    </location>
</feature>
<reference evidence="4" key="1">
    <citation type="submission" date="2013-02" db="EMBL/GenBank/DDBJ databases">
        <title>The complete genome sequence of Corynebacterium casei LMG S-19264 (=DSM 44701).</title>
        <authorList>
            <person name="Ruckert C."/>
            <person name="Albersmeier A."/>
            <person name="Kalinowski J."/>
        </authorList>
    </citation>
    <scope>NUCLEOTIDE SEQUENCE [LARGE SCALE GENOMIC DNA]</scope>
    <source>
        <strain evidence="4">LMG S-19264</strain>
    </source>
</reference>
<organism evidence="3 4">
    <name type="scientific">Corynebacterium casei LMG S-19264</name>
    <dbReference type="NCBI Taxonomy" id="1285583"/>
    <lineage>
        <taxon>Bacteria</taxon>
        <taxon>Bacillati</taxon>
        <taxon>Actinomycetota</taxon>
        <taxon>Actinomycetes</taxon>
        <taxon>Mycobacteriales</taxon>
        <taxon>Corynebacteriaceae</taxon>
        <taxon>Corynebacterium</taxon>
    </lineage>
</organism>
<sequence length="555" mass="58505">MNTQFVSNSQAEDRTNAVAGRRQLRRRGRVVVATVAAALMVASCSVFTSGDDNAQDGQSASQDAPTAPSFAVDSPTALSDADPSGVAAAQHFFPADAGDNDPSSEQLMVAGAEQADQYAAAQTAVNAGAPMMIIPDGADGEEAKAKIKELAPKEVIAWGLDLSADPALADTDIDFQVGGAQEGDSAEDAEATEGDAANVNAAPTSMAELAALEGPNDGQDGMPQVLVGPGTNVAQVATARAAGAPVQVLAAADPRATSESMAAIAEGNAVALGAGFGTQEEFDAQVKLAANGELPGGGGLVFPGRRMVALYGHPSGAALGVMGEQNPEEAVKLAQDYANQYQELTDYPVVPAFEIIATVASDAPGGDGDYSNESDPDELRPYVDAITEAGGYAFLDLQPGRARLLDQAKMYEDLLKHPNVGLALDPEWKIGPDEVPMTNVGHVEAEEVNEVTEWLAQLVRDNELPQKGVILHQFQLQMLRDRDQIRTDHPELSFILHADGHGDAGQKLDTWNAMREGLSPDFFMAWKNFIDEDTPMFDPTQTYGVNPRPWFVSYQ</sequence>
<keyword evidence="2" id="KW-0472">Membrane</keyword>
<evidence type="ECO:0000256" key="2">
    <source>
        <dbReference type="SAM" id="Phobius"/>
    </source>
</evidence>
<dbReference type="EMBL" id="CP004350">
    <property type="protein sequence ID" value="AHI20228.1"/>
    <property type="molecule type" value="Genomic_DNA"/>
</dbReference>
<evidence type="ECO:0000313" key="4">
    <source>
        <dbReference type="Proteomes" id="UP000019226"/>
    </source>
</evidence>
<feature type="compositionally biased region" description="Polar residues" evidence="1">
    <location>
        <begin position="1"/>
        <end position="10"/>
    </location>
</feature>
<proteinExistence type="predicted"/>
<feature type="region of interest" description="Disordered" evidence="1">
    <location>
        <begin position="1"/>
        <end position="20"/>
    </location>
</feature>
<keyword evidence="2" id="KW-0812">Transmembrane</keyword>
<evidence type="ECO:0000256" key="1">
    <source>
        <dbReference type="SAM" id="MobiDB-lite"/>
    </source>
</evidence>